<protein>
    <submittedName>
        <fullName evidence="3">DUF1906 domain-containing protein</fullName>
    </submittedName>
</protein>
<dbReference type="EMBL" id="JAABFR010000150">
    <property type="protein sequence ID" value="MBD4335061.1"/>
    <property type="molecule type" value="Genomic_DNA"/>
</dbReference>
<dbReference type="KEGG" id="xcm:J164_03184"/>
<reference evidence="3" key="2">
    <citation type="submission" date="2020-01" db="EMBL/GenBank/DDBJ databases">
        <authorList>
            <person name="Richard D."/>
        </authorList>
    </citation>
    <scope>NUCLEOTIDE SEQUENCE</scope>
    <source>
        <strain evidence="3">JP541</strain>
    </source>
</reference>
<reference evidence="2 4" key="1">
    <citation type="submission" date="2014-09" db="EMBL/GenBank/DDBJ databases">
        <authorList>
            <person name="Regsiter A."/>
        </authorList>
    </citation>
    <scope>NUCLEOTIDE SEQUENCE [LARGE SCALE GENOMIC DNA]</scope>
</reference>
<proteinExistence type="predicted"/>
<dbReference type="OMA" id="FDTDQFP"/>
<dbReference type="KEGG" id="xcu:J159_03184"/>
<evidence type="ECO:0000313" key="2">
    <source>
        <dbReference type="EMBL" id="CEG17508.1"/>
    </source>
</evidence>
<dbReference type="KEGG" id="xcw:J162_03188"/>
<dbReference type="GeneID" id="66912099"/>
<sequence length="228" mass="24305">MTFYTGFDTDQFPGLPALDWLKTQAELAWCGYYLAPAPSHADTGWMGQRAALIAQGWGLAPVYLGQQTIGPGSHDVTARQGSLDGAQAAALARAEGFPDGAVVYLDWEDGGSPPQAAIDYIRMWIAALLGNGFSPGLYCSHARAVEVLSRIGPCPSPRVWAWRVSTAGRHLYAGDIRHVQPSDPAGCGYSQAMLWQYEQDAVLSLPGTPCDGLEVDLSYSSLADPSSA</sequence>
<dbReference type="InterPro" id="IPR017853">
    <property type="entry name" value="GH"/>
</dbReference>
<dbReference type="RefSeq" id="WP_011051984.1">
    <property type="nucleotide sequence ID" value="NZ_CAVLHM010000028.1"/>
</dbReference>
<dbReference type="AlphaFoldDB" id="A0A0U5FI84"/>
<dbReference type="Proteomes" id="UP000052230">
    <property type="component" value="Unassembled WGS sequence"/>
</dbReference>
<dbReference type="Gene3D" id="3.20.20.80">
    <property type="entry name" value="Glycosidases"/>
    <property type="match status" value="1"/>
</dbReference>
<keyword evidence="4" id="KW-1185">Reference proteome</keyword>
<comment type="caution">
    <text evidence="2">The sequence shown here is derived from an EMBL/GenBank/DDBJ whole genome shotgun (WGS) entry which is preliminary data.</text>
</comment>
<evidence type="ECO:0000313" key="4">
    <source>
        <dbReference type="Proteomes" id="UP000052230"/>
    </source>
</evidence>
<organism evidence="2 4">
    <name type="scientific">Xanthomonas citri pv. citri</name>
    <dbReference type="NCBI Taxonomy" id="611301"/>
    <lineage>
        <taxon>Bacteria</taxon>
        <taxon>Pseudomonadati</taxon>
        <taxon>Pseudomonadota</taxon>
        <taxon>Gammaproteobacteria</taxon>
        <taxon>Lysobacterales</taxon>
        <taxon>Lysobacteraceae</taxon>
        <taxon>Xanthomonas</taxon>
    </lineage>
</organism>
<name>A0A0U5FI84_XANCI</name>
<dbReference type="KEGG" id="xcf:J172_03200"/>
<evidence type="ECO:0000313" key="3">
    <source>
        <dbReference type="EMBL" id="MBD4335061.1"/>
    </source>
</evidence>
<dbReference type="SUPFAM" id="SSF51445">
    <property type="entry name" value="(Trans)glycosidases"/>
    <property type="match status" value="1"/>
</dbReference>
<dbReference type="EMBL" id="CCXZ01000158">
    <property type="protein sequence ID" value="CEG17508.1"/>
    <property type="molecule type" value="Genomic_DNA"/>
</dbReference>
<dbReference type="Proteomes" id="UP000653002">
    <property type="component" value="Unassembled WGS sequence"/>
</dbReference>
<dbReference type="Pfam" id="PF08924">
    <property type="entry name" value="Rv2525c_GlyHyd-like"/>
    <property type="match status" value="1"/>
</dbReference>
<dbReference type="InterPro" id="IPR015020">
    <property type="entry name" value="Rv2525c-like_Glyco_Hydro-like"/>
</dbReference>
<dbReference type="KEGG" id="xcr:J163_03184"/>
<dbReference type="KEGG" id="xcn:J169_03207"/>
<evidence type="ECO:0000259" key="1">
    <source>
        <dbReference type="Pfam" id="PF08924"/>
    </source>
</evidence>
<gene>
    <name evidence="3" type="ORF">GUH15_03010</name>
    <name evidence="2" type="ORF">XAC3562_620174</name>
</gene>
<accession>A0A0U5FI84</accession>
<feature type="domain" description="Rv2525c-like glycoside hydrolase-like" evidence="1">
    <location>
        <begin position="24"/>
        <end position="160"/>
    </location>
</feature>